<protein>
    <submittedName>
        <fullName evidence="7">Inner membrane transport protein YbaT</fullName>
    </submittedName>
</protein>
<evidence type="ECO:0000256" key="3">
    <source>
        <dbReference type="ARBA" id="ARBA00022692"/>
    </source>
</evidence>
<feature type="transmembrane region" description="Helical" evidence="6">
    <location>
        <begin position="404"/>
        <end position="422"/>
    </location>
</feature>
<evidence type="ECO:0000313" key="8">
    <source>
        <dbReference type="Proteomes" id="UP001408594"/>
    </source>
</evidence>
<dbReference type="PANTHER" id="PTHR42770">
    <property type="entry name" value="AMINO ACID TRANSPORTER-RELATED"/>
    <property type="match status" value="1"/>
</dbReference>
<evidence type="ECO:0000313" key="7">
    <source>
        <dbReference type="EMBL" id="GAA5525982.1"/>
    </source>
</evidence>
<gene>
    <name evidence="7" type="primary">ybaT</name>
    <name evidence="7" type="ORF">Maes01_02561</name>
</gene>
<keyword evidence="4 6" id="KW-1133">Transmembrane helix</keyword>
<dbReference type="Gene3D" id="1.20.1740.10">
    <property type="entry name" value="Amino acid/polyamine transporter I"/>
    <property type="match status" value="1"/>
</dbReference>
<organism evidence="7 8">
    <name type="scientific">Microbulbifer aestuariivivens</name>
    <dbReference type="NCBI Taxonomy" id="1908308"/>
    <lineage>
        <taxon>Bacteria</taxon>
        <taxon>Pseudomonadati</taxon>
        <taxon>Pseudomonadota</taxon>
        <taxon>Gammaproteobacteria</taxon>
        <taxon>Cellvibrionales</taxon>
        <taxon>Microbulbiferaceae</taxon>
        <taxon>Microbulbifer</taxon>
    </lineage>
</organism>
<dbReference type="RefSeq" id="WP_345552099.1">
    <property type="nucleotide sequence ID" value="NZ_BAABRT010000023.1"/>
</dbReference>
<dbReference type="Proteomes" id="UP001408594">
    <property type="component" value="Unassembled WGS sequence"/>
</dbReference>
<dbReference type="EMBL" id="BAABRT010000023">
    <property type="protein sequence ID" value="GAA5525982.1"/>
    <property type="molecule type" value="Genomic_DNA"/>
</dbReference>
<feature type="transmembrane region" description="Helical" evidence="6">
    <location>
        <begin position="225"/>
        <end position="249"/>
    </location>
</feature>
<feature type="transmembrane region" description="Helical" evidence="6">
    <location>
        <begin position="125"/>
        <end position="143"/>
    </location>
</feature>
<comment type="caution">
    <text evidence="7">The sequence shown here is derived from an EMBL/GenBank/DDBJ whole genome shotgun (WGS) entry which is preliminary data.</text>
</comment>
<sequence>MRKKGKSSISFLAIVSIGIGSMVGAGIFALMGIVGEKIGAAAILSFAISGIVAALAAYSYAKMGARFPSNGGIVEFLVQGFGGGTLAGTLSLMYYVTLLVASALVAKTFGHYASDLATGSGAPGLWVNVFASSCVLGLALVNAVSAHSVGRLETVIVLIKMSILVIFTLAIVPGIDPALLDGAHKNEFSPLMIGTLGLTFLAYAGFGIMTNAGEDVANPSRTIPFAMFTAIGIVIALYIAIGVAVFGSMSAGDIIKYKETVLAHAAEPLFGHMGFVFVSIAALLATASALNSNLFGELNTSYMQATLGQLPEGFNRNLWHNATLSFVGSITIILLLVNYLSLHAIASINGATFLLCYLAVQIAHYRVAEKTNASRVVILLGIIALALVTIAFLIETTLYQPTSAILFFSFLLACWLIERWYLSSRRRLRPTR</sequence>
<feature type="transmembrane region" description="Helical" evidence="6">
    <location>
        <begin position="155"/>
        <end position="172"/>
    </location>
</feature>
<feature type="transmembrane region" description="Helical" evidence="6">
    <location>
        <begin position="343"/>
        <end position="364"/>
    </location>
</feature>
<dbReference type="PANTHER" id="PTHR42770:SF11">
    <property type="entry name" value="INNER MEMBRANE TRANSPORT PROTEIN YBAT"/>
    <property type="match status" value="1"/>
</dbReference>
<evidence type="ECO:0000256" key="4">
    <source>
        <dbReference type="ARBA" id="ARBA00022989"/>
    </source>
</evidence>
<evidence type="ECO:0000256" key="1">
    <source>
        <dbReference type="ARBA" id="ARBA00004651"/>
    </source>
</evidence>
<feature type="transmembrane region" description="Helical" evidence="6">
    <location>
        <begin position="40"/>
        <end position="61"/>
    </location>
</feature>
<name>A0ABP9WRZ1_9GAMM</name>
<dbReference type="InterPro" id="IPR050367">
    <property type="entry name" value="APC_superfamily"/>
</dbReference>
<evidence type="ECO:0000256" key="2">
    <source>
        <dbReference type="ARBA" id="ARBA00022475"/>
    </source>
</evidence>
<evidence type="ECO:0000256" key="6">
    <source>
        <dbReference type="SAM" id="Phobius"/>
    </source>
</evidence>
<feature type="transmembrane region" description="Helical" evidence="6">
    <location>
        <begin position="269"/>
        <end position="290"/>
    </location>
</feature>
<accession>A0ABP9WRZ1</accession>
<keyword evidence="2" id="KW-1003">Cell membrane</keyword>
<dbReference type="Pfam" id="PF13520">
    <property type="entry name" value="AA_permease_2"/>
    <property type="match status" value="1"/>
</dbReference>
<feature type="transmembrane region" description="Helical" evidence="6">
    <location>
        <begin position="376"/>
        <end position="398"/>
    </location>
</feature>
<feature type="transmembrane region" description="Helical" evidence="6">
    <location>
        <begin position="73"/>
        <end position="105"/>
    </location>
</feature>
<keyword evidence="3 6" id="KW-0812">Transmembrane</keyword>
<keyword evidence="8" id="KW-1185">Reference proteome</keyword>
<keyword evidence="5 6" id="KW-0472">Membrane</keyword>
<feature type="transmembrane region" description="Helical" evidence="6">
    <location>
        <begin position="192"/>
        <end position="213"/>
    </location>
</feature>
<dbReference type="InterPro" id="IPR002293">
    <property type="entry name" value="AA/rel_permease1"/>
</dbReference>
<reference evidence="7 8" key="1">
    <citation type="submission" date="2024-02" db="EMBL/GenBank/DDBJ databases">
        <title>Microbulbifer aestuariivivens NBRC 112533.</title>
        <authorList>
            <person name="Ichikawa N."/>
            <person name="Katano-Makiyama Y."/>
            <person name="Hidaka K."/>
        </authorList>
    </citation>
    <scope>NUCLEOTIDE SEQUENCE [LARGE SCALE GENOMIC DNA]</scope>
    <source>
        <strain evidence="7 8">NBRC 112533</strain>
    </source>
</reference>
<dbReference type="PIRSF" id="PIRSF006060">
    <property type="entry name" value="AA_transporter"/>
    <property type="match status" value="1"/>
</dbReference>
<comment type="subcellular location">
    <subcellularLocation>
        <location evidence="1">Cell membrane</location>
        <topology evidence="1">Multi-pass membrane protein</topology>
    </subcellularLocation>
</comment>
<feature type="transmembrane region" description="Helical" evidence="6">
    <location>
        <begin position="12"/>
        <end position="34"/>
    </location>
</feature>
<feature type="transmembrane region" description="Helical" evidence="6">
    <location>
        <begin position="318"/>
        <end position="337"/>
    </location>
</feature>
<evidence type="ECO:0000256" key="5">
    <source>
        <dbReference type="ARBA" id="ARBA00023136"/>
    </source>
</evidence>
<proteinExistence type="predicted"/>